<gene>
    <name evidence="3" type="ORF">DJ66_1210</name>
</gene>
<reference evidence="3 4" key="1">
    <citation type="journal article" date="2015" name="Phytopathology">
        <title>Genomes of Candidatus Liberibacter solanacearum haplotype A from New Zealand and the USA suggest significant genome plasticity in the species.</title>
        <authorList>
            <person name="Thompson S.M."/>
            <person name="Johnson C.P."/>
            <person name="Lu A.Y."/>
            <person name="Frampton R.A."/>
            <person name="Sullivan K.L."/>
            <person name="Fiers M.W."/>
            <person name="Crowhurst R.N."/>
            <person name="Pitman A.R."/>
            <person name="Scott I."/>
            <person name="Gudmestad N.C."/>
            <person name="Smith G.R."/>
        </authorList>
    </citation>
    <scope>NUCLEOTIDE SEQUENCE [LARGE SCALE GENOMIC DNA]</scope>
    <source>
        <strain evidence="3 4">LsoNZ1</strain>
    </source>
</reference>
<dbReference type="Pfam" id="PF13763">
    <property type="entry name" value="DUF4167"/>
    <property type="match status" value="1"/>
</dbReference>
<dbReference type="Proteomes" id="UP000033731">
    <property type="component" value="Unassembled WGS sequence"/>
</dbReference>
<dbReference type="InterPro" id="IPR025430">
    <property type="entry name" value="DUF4167"/>
</dbReference>
<name>A0A094Z053_9HYPH</name>
<evidence type="ECO:0000313" key="3">
    <source>
        <dbReference type="EMBL" id="KJZ81320.1"/>
    </source>
</evidence>
<organism evidence="3 4">
    <name type="scientific">Candidatus Liberibacter solanacearum</name>
    <dbReference type="NCBI Taxonomy" id="556287"/>
    <lineage>
        <taxon>Bacteria</taxon>
        <taxon>Pseudomonadati</taxon>
        <taxon>Pseudomonadota</taxon>
        <taxon>Alphaproteobacteria</taxon>
        <taxon>Hyphomicrobiales</taxon>
        <taxon>Rhizobiaceae</taxon>
        <taxon>Liberibacter</taxon>
    </lineage>
</organism>
<evidence type="ECO:0000256" key="1">
    <source>
        <dbReference type="SAM" id="MobiDB-lite"/>
    </source>
</evidence>
<keyword evidence="4" id="KW-1185">Reference proteome</keyword>
<comment type="caution">
    <text evidence="3">The sequence shown here is derived from an EMBL/GenBank/DDBJ whole genome shotgun (WGS) entry which is preliminary data.</text>
</comment>
<evidence type="ECO:0000259" key="2">
    <source>
        <dbReference type="Pfam" id="PF13763"/>
    </source>
</evidence>
<feature type="compositionally biased region" description="Basic and acidic residues" evidence="1">
    <location>
        <begin position="98"/>
        <end position="110"/>
    </location>
</feature>
<accession>A0A094Z053</accession>
<feature type="domain" description="DUF4167" evidence="2">
    <location>
        <begin position="13"/>
        <end position="90"/>
    </location>
</feature>
<feature type="region of interest" description="Disordered" evidence="1">
    <location>
        <begin position="98"/>
        <end position="126"/>
    </location>
</feature>
<dbReference type="RefSeq" id="WP_034441826.1">
    <property type="nucleotide sequence ID" value="NZ_JMTK01000005.1"/>
</dbReference>
<dbReference type="AlphaFoldDB" id="A0A094Z053"/>
<evidence type="ECO:0000313" key="4">
    <source>
        <dbReference type="Proteomes" id="UP000033731"/>
    </source>
</evidence>
<proteinExistence type="predicted"/>
<sequence length="208" mass="23586">MRSGQQYKRSRGRGSSGSNGNFGRKNLNPLVRNYDSNGYDVKVRGTAQHIAERYSALARDAISAGDYVVAENHFQHAEHYNRIVSIAQAQIQEKLQRDEQENLLSKESRGRVQNAPSGFEDDSTIKEQKEPLFSSDIQPAVGDEVFKAPEPSLEKEAPNKKVYRRRVVRPRVFHNNKINNKPAEETKNSVLLQSQEVNSETVDKDFTL</sequence>
<dbReference type="PATRIC" id="fig|556287.8.peg.1206"/>
<feature type="region of interest" description="Disordered" evidence="1">
    <location>
        <begin position="1"/>
        <end position="29"/>
    </location>
</feature>
<feature type="compositionally biased region" description="Low complexity" evidence="1">
    <location>
        <begin position="16"/>
        <end position="25"/>
    </location>
</feature>
<protein>
    <recommendedName>
        <fullName evidence="2">DUF4167 domain-containing protein</fullName>
    </recommendedName>
</protein>
<dbReference type="EMBL" id="JMTK01000005">
    <property type="protein sequence ID" value="KJZ81320.1"/>
    <property type="molecule type" value="Genomic_DNA"/>
</dbReference>